<evidence type="ECO:0000256" key="11">
    <source>
        <dbReference type="SAM" id="MobiDB-lite"/>
    </source>
</evidence>
<dbReference type="InterPro" id="IPR006690">
    <property type="entry name" value="OMPA-like_CS"/>
</dbReference>
<dbReference type="CDD" id="cd07185">
    <property type="entry name" value="OmpA_C-like"/>
    <property type="match status" value="1"/>
</dbReference>
<dbReference type="SUPFAM" id="SSF103088">
    <property type="entry name" value="OmpA-like"/>
    <property type="match status" value="1"/>
</dbReference>
<dbReference type="PROSITE" id="PS51123">
    <property type="entry name" value="OMPA_2"/>
    <property type="match status" value="1"/>
</dbReference>
<dbReference type="InterPro" id="IPR039001">
    <property type="entry name" value="Pal"/>
</dbReference>
<evidence type="ECO:0000256" key="5">
    <source>
        <dbReference type="ARBA" id="ARBA00023139"/>
    </source>
</evidence>
<dbReference type="PANTHER" id="PTHR30329">
    <property type="entry name" value="STATOR ELEMENT OF FLAGELLAR MOTOR COMPLEX"/>
    <property type="match status" value="1"/>
</dbReference>
<feature type="compositionally biased region" description="Polar residues" evidence="11">
    <location>
        <begin position="21"/>
        <end position="31"/>
    </location>
</feature>
<sequence length="243" mass="27093">MTRRATLTRRHTLGDQPPAFRSQTRGGRNVSQPVNHDFEWNRTLFSFLCRTPVGVCLLLLVLLSACGGPKPPVRGPNLNSDGDTVYDNNRGGGNDDATRISEDEVGYPTSPYDEESIDSQKLNVIDTYNSNLPGNLDWDPVFFNFDQSALTESARDKLSRYAQALKANPDMPILLEGHADTRGTDDYNLALGERRAQAVKRYLLQLGVPANQMRTISYGELKPLDPSKGETAWAKNRRVSFTF</sequence>
<dbReference type="EMBL" id="JAFREP010000003">
    <property type="protein sequence ID" value="MBO1317607.1"/>
    <property type="molecule type" value="Genomic_DNA"/>
</dbReference>
<keyword evidence="8" id="KW-0131">Cell cycle</keyword>
<evidence type="ECO:0000259" key="13">
    <source>
        <dbReference type="PROSITE" id="PS51123"/>
    </source>
</evidence>
<dbReference type="GO" id="GO:0009279">
    <property type="term" value="C:cell outer membrane"/>
    <property type="evidence" value="ECO:0007669"/>
    <property type="project" value="UniProtKB-SubCell"/>
</dbReference>
<comment type="similarity">
    <text evidence="9">Belongs to the Pal lipoprotein family.</text>
</comment>
<evidence type="ECO:0000256" key="3">
    <source>
        <dbReference type="ARBA" id="ARBA00022729"/>
    </source>
</evidence>
<feature type="compositionally biased region" description="Basic residues" evidence="11">
    <location>
        <begin position="1"/>
        <end position="11"/>
    </location>
</feature>
<dbReference type="InterPro" id="IPR006664">
    <property type="entry name" value="OMP_bac"/>
</dbReference>
<dbReference type="HAMAP" id="MF_02204">
    <property type="entry name" value="Pal"/>
    <property type="match status" value="1"/>
</dbReference>
<keyword evidence="6" id="KW-0998">Cell outer membrane</keyword>
<reference evidence="14" key="1">
    <citation type="submission" date="2021-03" db="EMBL/GenBank/DDBJ databases">
        <authorList>
            <person name="Wang G."/>
        </authorList>
    </citation>
    <scope>NUCLEOTIDE SEQUENCE</scope>
    <source>
        <strain evidence="14">KCTC 12899</strain>
    </source>
</reference>
<comment type="caution">
    <text evidence="14">The sequence shown here is derived from an EMBL/GenBank/DDBJ whole genome shotgun (WGS) entry which is preliminary data.</text>
</comment>
<keyword evidence="5" id="KW-0564">Palmitate</keyword>
<dbReference type="PROSITE" id="PS01068">
    <property type="entry name" value="OMPA_1"/>
    <property type="match status" value="1"/>
</dbReference>
<dbReference type="AlphaFoldDB" id="A0A8J7Q3W7"/>
<evidence type="ECO:0000313" key="15">
    <source>
        <dbReference type="Proteomes" id="UP000664417"/>
    </source>
</evidence>
<keyword evidence="12" id="KW-1133">Transmembrane helix</keyword>
<proteinExistence type="inferred from homology"/>
<dbReference type="PRINTS" id="PR01021">
    <property type="entry name" value="OMPADOMAIN"/>
</dbReference>
<dbReference type="InterPro" id="IPR036737">
    <property type="entry name" value="OmpA-like_sf"/>
</dbReference>
<dbReference type="InterPro" id="IPR050330">
    <property type="entry name" value="Bact_OuterMem_StrucFunc"/>
</dbReference>
<dbReference type="InterPro" id="IPR006665">
    <property type="entry name" value="OmpA-like"/>
</dbReference>
<dbReference type="GO" id="GO:0051301">
    <property type="term" value="P:cell division"/>
    <property type="evidence" value="ECO:0007669"/>
    <property type="project" value="UniProtKB-KW"/>
</dbReference>
<dbReference type="InterPro" id="IPR014169">
    <property type="entry name" value="Pal_lipo_C"/>
</dbReference>
<evidence type="ECO:0000256" key="4">
    <source>
        <dbReference type="ARBA" id="ARBA00023136"/>
    </source>
</evidence>
<keyword evidence="3" id="KW-0732">Signal</keyword>
<evidence type="ECO:0000256" key="1">
    <source>
        <dbReference type="ARBA" id="ARBA00004442"/>
    </source>
</evidence>
<feature type="domain" description="OmpA-like" evidence="13">
    <location>
        <begin position="130"/>
        <end position="243"/>
    </location>
</feature>
<evidence type="ECO:0000313" key="14">
    <source>
        <dbReference type="EMBL" id="MBO1317607.1"/>
    </source>
</evidence>
<keyword evidence="2" id="KW-0132">Cell division</keyword>
<keyword evidence="7 14" id="KW-0449">Lipoprotein</keyword>
<evidence type="ECO:0000256" key="12">
    <source>
        <dbReference type="SAM" id="Phobius"/>
    </source>
</evidence>
<feature type="region of interest" description="Disordered" evidence="11">
    <location>
        <begin position="71"/>
        <end position="114"/>
    </location>
</feature>
<feature type="region of interest" description="Disordered" evidence="11">
    <location>
        <begin position="1"/>
        <end position="31"/>
    </location>
</feature>
<evidence type="ECO:0000256" key="10">
    <source>
        <dbReference type="PROSITE-ProRule" id="PRU00473"/>
    </source>
</evidence>
<evidence type="ECO:0000256" key="9">
    <source>
        <dbReference type="HAMAP-Rule" id="MF_02204"/>
    </source>
</evidence>
<accession>A0A8J7Q3W7</accession>
<protein>
    <recommendedName>
        <fullName evidence="9">Peptidoglycan-associated protein</fullName>
    </recommendedName>
</protein>
<keyword evidence="12" id="KW-0812">Transmembrane</keyword>
<keyword evidence="15" id="KW-1185">Reference proteome</keyword>
<dbReference type="Proteomes" id="UP000664417">
    <property type="component" value="Unassembled WGS sequence"/>
</dbReference>
<keyword evidence="4 10" id="KW-0472">Membrane</keyword>
<dbReference type="Pfam" id="PF00691">
    <property type="entry name" value="OmpA"/>
    <property type="match status" value="1"/>
</dbReference>
<evidence type="ECO:0000256" key="7">
    <source>
        <dbReference type="ARBA" id="ARBA00023288"/>
    </source>
</evidence>
<comment type="subcellular location">
    <subcellularLocation>
        <location evidence="1">Cell outer membrane</location>
    </subcellularLocation>
</comment>
<evidence type="ECO:0000256" key="2">
    <source>
        <dbReference type="ARBA" id="ARBA00022618"/>
    </source>
</evidence>
<evidence type="ECO:0000256" key="6">
    <source>
        <dbReference type="ARBA" id="ARBA00023237"/>
    </source>
</evidence>
<gene>
    <name evidence="9 14" type="primary">pal</name>
    <name evidence="14" type="ORF">J3U88_03975</name>
</gene>
<dbReference type="Gene3D" id="3.30.1330.60">
    <property type="entry name" value="OmpA-like domain"/>
    <property type="match status" value="1"/>
</dbReference>
<feature type="transmembrane region" description="Helical" evidence="12">
    <location>
        <begin position="44"/>
        <end position="65"/>
    </location>
</feature>
<organism evidence="14 15">
    <name type="scientific">Acanthopleuribacter pedis</name>
    <dbReference type="NCBI Taxonomy" id="442870"/>
    <lineage>
        <taxon>Bacteria</taxon>
        <taxon>Pseudomonadati</taxon>
        <taxon>Acidobacteriota</taxon>
        <taxon>Holophagae</taxon>
        <taxon>Acanthopleuribacterales</taxon>
        <taxon>Acanthopleuribacteraceae</taxon>
        <taxon>Acanthopleuribacter</taxon>
    </lineage>
</organism>
<evidence type="ECO:0000256" key="8">
    <source>
        <dbReference type="ARBA" id="ARBA00023306"/>
    </source>
</evidence>
<dbReference type="PANTHER" id="PTHR30329:SF21">
    <property type="entry name" value="LIPOPROTEIN YIAD-RELATED"/>
    <property type="match status" value="1"/>
</dbReference>
<dbReference type="NCBIfam" id="TIGR02802">
    <property type="entry name" value="Pal_lipo"/>
    <property type="match status" value="1"/>
</dbReference>
<name>A0A8J7Q3W7_9BACT</name>